<dbReference type="InterPro" id="IPR020946">
    <property type="entry name" value="Flavin_mOase-like"/>
</dbReference>
<organism evidence="8 9">
    <name type="scientific">Aquabacter spiritensis</name>
    <dbReference type="NCBI Taxonomy" id="933073"/>
    <lineage>
        <taxon>Bacteria</taxon>
        <taxon>Pseudomonadati</taxon>
        <taxon>Pseudomonadota</taxon>
        <taxon>Alphaproteobacteria</taxon>
        <taxon>Hyphomicrobiales</taxon>
        <taxon>Xanthobacteraceae</taxon>
        <taxon>Aquabacter</taxon>
    </lineage>
</organism>
<evidence type="ECO:0000313" key="8">
    <source>
        <dbReference type="EMBL" id="TCT00445.1"/>
    </source>
</evidence>
<sequence>MNIAKKMQSNTKLEMGEGELDVVVVGAGFAGLYQLHKLREKGFKVKLLEAGSDIGGIWYWNRYPGARVDSHGAIYQYSDPALWKDWAFKELYPDWQELREYFDHVDSRWDLRKDVMLDTRVTGAEFDETSRKWTIHTEGGRDFVARFFVLCTGFAAKPYIPDFKGLDSFRGEIHHTGLWPQEGLDTAGKRVAVIGMGASGVQVVQETAPEASHLTHFVRTPCLAIPMWQRTMSDADNEEMWRDMPVDMAMRFKTFGGFNYDFSPWGVFELADEDREEVFQRIWQRGGFWWWLNNFKDVIFDEKSNRAQYDFWRKKVLARIKDPRLAEIYAPKEPPHPYGVKRPSLEQNFYEVVQRDNVDVVDLKRETIECFTEKGIKTSEREYEFDVIVLATGFDGVSGGLTSLDIKGVDGRTIGEKWSDGVRTQLGMATKGFPNLFFLYGPQSPSGFCNGPTCAEAQGGVMVKILENLRAENVTRIEAQSDAEEAWRKFCLEVADMTLFPKADSWYMGANIPGKPRELLMYPAGLPAYLEACEKSIAEGLSGFQKA</sequence>
<keyword evidence="3" id="KW-0285">Flavoprotein</keyword>
<comment type="similarity">
    <text evidence="2">Belongs to the FAD-binding monooxygenase family.</text>
</comment>
<keyword evidence="9" id="KW-1185">Reference proteome</keyword>
<evidence type="ECO:0000256" key="3">
    <source>
        <dbReference type="ARBA" id="ARBA00022630"/>
    </source>
</evidence>
<evidence type="ECO:0000256" key="5">
    <source>
        <dbReference type="ARBA" id="ARBA00022857"/>
    </source>
</evidence>
<keyword evidence="4" id="KW-0274">FAD</keyword>
<comment type="caution">
    <text evidence="8">The sequence shown here is derived from an EMBL/GenBank/DDBJ whole genome shotgun (WGS) entry which is preliminary data.</text>
</comment>
<evidence type="ECO:0000256" key="4">
    <source>
        <dbReference type="ARBA" id="ARBA00022827"/>
    </source>
</evidence>
<dbReference type="RefSeq" id="WP_245504852.1">
    <property type="nucleotide sequence ID" value="NZ_SMAI01000026.1"/>
</dbReference>
<dbReference type="SUPFAM" id="SSF51905">
    <property type="entry name" value="FAD/NAD(P)-binding domain"/>
    <property type="match status" value="2"/>
</dbReference>
<proteinExistence type="inferred from homology"/>
<dbReference type="InterPro" id="IPR036188">
    <property type="entry name" value="FAD/NAD-bd_sf"/>
</dbReference>
<dbReference type="GO" id="GO:0050660">
    <property type="term" value="F:flavin adenine dinucleotide binding"/>
    <property type="evidence" value="ECO:0007669"/>
    <property type="project" value="InterPro"/>
</dbReference>
<dbReference type="InterPro" id="IPR050775">
    <property type="entry name" value="FAD-binding_Monooxygenases"/>
</dbReference>
<evidence type="ECO:0000256" key="6">
    <source>
        <dbReference type="ARBA" id="ARBA00023002"/>
    </source>
</evidence>
<dbReference type="Proteomes" id="UP000294664">
    <property type="component" value="Unassembled WGS sequence"/>
</dbReference>
<protein>
    <submittedName>
        <fullName evidence="8">Cyclohexanone monooxygenase</fullName>
    </submittedName>
</protein>
<dbReference type="EMBL" id="SMAI01000026">
    <property type="protein sequence ID" value="TCT00445.1"/>
    <property type="molecule type" value="Genomic_DNA"/>
</dbReference>
<evidence type="ECO:0000256" key="1">
    <source>
        <dbReference type="ARBA" id="ARBA00001974"/>
    </source>
</evidence>
<gene>
    <name evidence="8" type="ORF">EDC64_1263</name>
</gene>
<dbReference type="PANTHER" id="PTHR43098:SF3">
    <property type="entry name" value="L-ORNITHINE N(5)-MONOOXYGENASE-RELATED"/>
    <property type="match status" value="1"/>
</dbReference>
<dbReference type="GO" id="GO:0050661">
    <property type="term" value="F:NADP binding"/>
    <property type="evidence" value="ECO:0007669"/>
    <property type="project" value="InterPro"/>
</dbReference>
<keyword evidence="6" id="KW-0560">Oxidoreductase</keyword>
<dbReference type="Pfam" id="PF00743">
    <property type="entry name" value="FMO-like"/>
    <property type="match status" value="1"/>
</dbReference>
<dbReference type="Gene3D" id="3.50.50.60">
    <property type="entry name" value="FAD/NAD(P)-binding domain"/>
    <property type="match status" value="2"/>
</dbReference>
<keyword evidence="7 8" id="KW-0503">Monooxygenase</keyword>
<name>A0A4R3LPH8_9HYPH</name>
<keyword evidence="5" id="KW-0521">NADP</keyword>
<dbReference type="PANTHER" id="PTHR43098">
    <property type="entry name" value="L-ORNITHINE N(5)-MONOOXYGENASE-RELATED"/>
    <property type="match status" value="1"/>
</dbReference>
<evidence type="ECO:0000256" key="7">
    <source>
        <dbReference type="ARBA" id="ARBA00023033"/>
    </source>
</evidence>
<evidence type="ECO:0000313" key="9">
    <source>
        <dbReference type="Proteomes" id="UP000294664"/>
    </source>
</evidence>
<reference evidence="8 9" key="1">
    <citation type="submission" date="2019-03" db="EMBL/GenBank/DDBJ databases">
        <title>Genomic Encyclopedia of Type Strains, Phase IV (KMG-IV): sequencing the most valuable type-strain genomes for metagenomic binning, comparative biology and taxonomic classification.</title>
        <authorList>
            <person name="Goeker M."/>
        </authorList>
    </citation>
    <scope>NUCLEOTIDE SEQUENCE [LARGE SCALE GENOMIC DNA]</scope>
    <source>
        <strain evidence="8 9">DSM 9035</strain>
    </source>
</reference>
<dbReference type="GO" id="GO:0004499">
    <property type="term" value="F:N,N-dimethylaniline monooxygenase activity"/>
    <property type="evidence" value="ECO:0007669"/>
    <property type="project" value="InterPro"/>
</dbReference>
<evidence type="ECO:0000256" key="2">
    <source>
        <dbReference type="ARBA" id="ARBA00010139"/>
    </source>
</evidence>
<accession>A0A4R3LPH8</accession>
<dbReference type="AlphaFoldDB" id="A0A4R3LPH8"/>
<comment type="cofactor">
    <cofactor evidence="1">
        <name>FAD</name>
        <dbReference type="ChEBI" id="CHEBI:57692"/>
    </cofactor>
</comment>